<dbReference type="Proteomes" id="UP000014071">
    <property type="component" value="Unassembled WGS sequence"/>
</dbReference>
<dbReference type="EMBL" id="DF238821">
    <property type="protein sequence ID" value="GAC98591.1"/>
    <property type="molecule type" value="Genomic_DNA"/>
</dbReference>
<feature type="compositionally biased region" description="Basic residues" evidence="1">
    <location>
        <begin position="101"/>
        <end position="111"/>
    </location>
</feature>
<evidence type="ECO:0000313" key="3">
    <source>
        <dbReference type="Proteomes" id="UP000014071"/>
    </source>
</evidence>
<name>R9PB37_PSEHS</name>
<evidence type="ECO:0000256" key="1">
    <source>
        <dbReference type="SAM" id="MobiDB-lite"/>
    </source>
</evidence>
<proteinExistence type="predicted"/>
<dbReference type="GeneID" id="24111457"/>
<reference evidence="3" key="1">
    <citation type="journal article" date="2013" name="Genome Announc.">
        <title>Draft genome sequence of the basidiomycetous yeast-like fungus Pseudozyma hubeiensis SY62, which produces an abundant amount of the biosurfactant mannosylerythritol lipids.</title>
        <authorList>
            <person name="Konishi M."/>
            <person name="Hatada Y."/>
            <person name="Horiuchi J."/>
        </authorList>
    </citation>
    <scope>NUCLEOTIDE SEQUENCE [LARGE SCALE GENOMIC DNA]</scope>
    <source>
        <strain evidence="3">SY62</strain>
    </source>
</reference>
<dbReference type="eggNOG" id="ENOG502SPX0">
    <property type="taxonomic scope" value="Eukaryota"/>
</dbReference>
<feature type="compositionally biased region" description="Low complexity" evidence="1">
    <location>
        <begin position="83"/>
        <end position="98"/>
    </location>
</feature>
<dbReference type="RefSeq" id="XP_012192178.1">
    <property type="nucleotide sequence ID" value="XM_012336788.1"/>
</dbReference>
<organism evidence="2 3">
    <name type="scientific">Pseudozyma hubeiensis (strain SY62)</name>
    <name type="common">Yeast</name>
    <dbReference type="NCBI Taxonomy" id="1305764"/>
    <lineage>
        <taxon>Eukaryota</taxon>
        <taxon>Fungi</taxon>
        <taxon>Dikarya</taxon>
        <taxon>Basidiomycota</taxon>
        <taxon>Ustilaginomycotina</taxon>
        <taxon>Ustilaginomycetes</taxon>
        <taxon>Ustilaginales</taxon>
        <taxon>Ustilaginaceae</taxon>
        <taxon>Pseudozyma</taxon>
    </lineage>
</organism>
<dbReference type="HOGENOM" id="CLU_573899_0_0_1"/>
<dbReference type="OrthoDB" id="2523383at2759"/>
<protein>
    <submittedName>
        <fullName evidence="2">Uncharacterized protein</fullName>
    </submittedName>
</protein>
<accession>R9PB37</accession>
<dbReference type="AlphaFoldDB" id="R9PB37"/>
<gene>
    <name evidence="2" type="ORF">PHSY_006185</name>
</gene>
<evidence type="ECO:0000313" key="2">
    <source>
        <dbReference type="EMBL" id="GAC98591.1"/>
    </source>
</evidence>
<sequence>MMMSPPLQLEPFAGIGTCASRSVVSGFSKSAPTKPSSRVCAADLAVKQLLQQKSTPLSASSVASASRPLQSVDVNIPRSGIQPTTNTSSTTVTPTSSPKVGSRRISTKKVRSSSSSSSSALHSIARTNKLGSTIDATASVTLKGERISIKVPQKLPTPLLKPNSSPYEDLVAHLSRHHFFQEAQQLEQQRLTPDFYLTQYLETAHLGKSSLYHQTETFLNANKQLLLSKVVPGQALPETIPVDITEWVNMAQRTPTHLLAVHSDREAATLYCVHGLVLALQCVSIPVLPGVKESQEGGRVVEHMPTVALKVPSVQHFNTIVRWLYSQSTTSLLHELLPLQHIVTYLTCKQLSSKPPSSTTTIPTLSSADILSAMSTMSTRHFLERLQHIQAVWKNGVALGILSWSFWSTLDHAWNLTIRAMIACPSTRRRTAVSLKHVTDDERVARDNELTEKFQSTKIE</sequence>
<feature type="region of interest" description="Disordered" evidence="1">
    <location>
        <begin position="71"/>
        <end position="121"/>
    </location>
</feature>
<keyword evidence="3" id="KW-1185">Reference proteome</keyword>